<name>A0A8K0P1B4_LADFU</name>
<dbReference type="InterPro" id="IPR014756">
    <property type="entry name" value="Ig_E-set"/>
</dbReference>
<gene>
    <name evidence="10" type="ORF">J437_LFUL007699</name>
</gene>
<dbReference type="SUPFAM" id="SSF81296">
    <property type="entry name" value="E set domains"/>
    <property type="match status" value="1"/>
</dbReference>
<feature type="domain" description="Exocyst complex component EXOC2/Sec5 N-terminal" evidence="9">
    <location>
        <begin position="127"/>
        <end position="365"/>
    </location>
</feature>
<dbReference type="PANTHER" id="PTHR13043">
    <property type="entry name" value="EXOCYST COMPLEX COMPONENT SEC5"/>
    <property type="match status" value="1"/>
</dbReference>
<dbReference type="PANTHER" id="PTHR13043:SF1">
    <property type="entry name" value="EXOCYST COMPLEX COMPONENT 2"/>
    <property type="match status" value="1"/>
</dbReference>
<organism evidence="10 11">
    <name type="scientific">Ladona fulva</name>
    <name type="common">Scarce chaser dragonfly</name>
    <name type="synonym">Libellula fulva</name>
    <dbReference type="NCBI Taxonomy" id="123851"/>
    <lineage>
        <taxon>Eukaryota</taxon>
        <taxon>Metazoa</taxon>
        <taxon>Ecdysozoa</taxon>
        <taxon>Arthropoda</taxon>
        <taxon>Hexapoda</taxon>
        <taxon>Insecta</taxon>
        <taxon>Pterygota</taxon>
        <taxon>Palaeoptera</taxon>
        <taxon>Odonata</taxon>
        <taxon>Epiprocta</taxon>
        <taxon>Anisoptera</taxon>
        <taxon>Libelluloidea</taxon>
        <taxon>Libellulidae</taxon>
        <taxon>Ladona</taxon>
    </lineage>
</organism>
<evidence type="ECO:0000256" key="6">
    <source>
        <dbReference type="ARBA" id="ARBA00022927"/>
    </source>
</evidence>
<comment type="subunit">
    <text evidence="7">Component of the exocyst complex.</text>
</comment>
<dbReference type="GO" id="GO:0015031">
    <property type="term" value="P:protein transport"/>
    <property type="evidence" value="ECO:0007669"/>
    <property type="project" value="UniProtKB-KW"/>
</dbReference>
<evidence type="ECO:0000256" key="2">
    <source>
        <dbReference type="ARBA" id="ARBA00010578"/>
    </source>
</evidence>
<evidence type="ECO:0000256" key="1">
    <source>
        <dbReference type="ARBA" id="ARBA00002660"/>
    </source>
</evidence>
<evidence type="ECO:0000313" key="11">
    <source>
        <dbReference type="Proteomes" id="UP000792457"/>
    </source>
</evidence>
<comment type="similarity">
    <text evidence="2 7">Belongs to the SEC5 family.</text>
</comment>
<evidence type="ECO:0000256" key="3">
    <source>
        <dbReference type="ARBA" id="ARBA00017526"/>
    </source>
</evidence>
<comment type="caution">
    <text evidence="10">The sequence shown here is derived from an EMBL/GenBank/DDBJ whole genome shotgun (WGS) entry which is preliminary data.</text>
</comment>
<evidence type="ECO:0000256" key="4">
    <source>
        <dbReference type="ARBA" id="ARBA00022448"/>
    </source>
</evidence>
<dbReference type="AlphaFoldDB" id="A0A8K0P1B4"/>
<comment type="function">
    <text evidence="1 7">Component of the exocyst complex involved in the docking of exocytic vesicles with fusion sites on the plasma membrane.</text>
</comment>
<keyword evidence="4 7" id="KW-0813">Transport</keyword>
<sequence>MAPPPIVTGISPKEGPPGTKVTLRGENLGNGPNDLIGLSICGCDCLLSAEWKSSNKIIARSGPGKGRGDIIITTVSGGKGSSTVQFRGYYETIGPMKESAVWVEEAPLQSLAWGSRRSLSPTTYQHEDPLGLSVEGNEKKFPEDDLHELFPEGAAAAAGSGVSCGDLTSEHFIPAWFLLEHHHATSFEDLKAGLSFLRRRVDAQKEGQLSFLKANVGAVMDQLDTIVALKERFEADMKELGPDSTAKAEQAIRESERQATELFREVLGRREKAEAIRNALGVLQRHRFLFALPSTIERNIRRGEFDLVINDYMRAKSLFGSADVPVFRKVFEEVDRRIGSLRAALLSRLQEAIPAPLEEQKKIIK</sequence>
<dbReference type="GO" id="GO:0000145">
    <property type="term" value="C:exocyst"/>
    <property type="evidence" value="ECO:0007669"/>
    <property type="project" value="UniProtKB-UniRule"/>
</dbReference>
<dbReference type="GO" id="GO:0048468">
    <property type="term" value="P:cell development"/>
    <property type="evidence" value="ECO:0007669"/>
    <property type="project" value="UniProtKB-ARBA"/>
</dbReference>
<reference evidence="10" key="1">
    <citation type="submission" date="2013-04" db="EMBL/GenBank/DDBJ databases">
        <authorList>
            <person name="Qu J."/>
            <person name="Murali S.C."/>
            <person name="Bandaranaike D."/>
            <person name="Bellair M."/>
            <person name="Blankenburg K."/>
            <person name="Chao H."/>
            <person name="Dinh H."/>
            <person name="Doddapaneni H."/>
            <person name="Downs B."/>
            <person name="Dugan-Rocha S."/>
            <person name="Elkadiri S."/>
            <person name="Gnanaolivu R.D."/>
            <person name="Hernandez B."/>
            <person name="Javaid M."/>
            <person name="Jayaseelan J.C."/>
            <person name="Lee S."/>
            <person name="Li M."/>
            <person name="Ming W."/>
            <person name="Munidasa M."/>
            <person name="Muniz J."/>
            <person name="Nguyen L."/>
            <person name="Ongeri F."/>
            <person name="Osuji N."/>
            <person name="Pu L.-L."/>
            <person name="Puazo M."/>
            <person name="Qu C."/>
            <person name="Quiroz J."/>
            <person name="Raj R."/>
            <person name="Weissenberger G."/>
            <person name="Xin Y."/>
            <person name="Zou X."/>
            <person name="Han Y."/>
            <person name="Richards S."/>
            <person name="Worley K."/>
            <person name="Muzny D."/>
            <person name="Gibbs R."/>
        </authorList>
    </citation>
    <scope>NUCLEOTIDE SEQUENCE</scope>
    <source>
        <strain evidence="10">Sampled in the wild</strain>
    </source>
</reference>
<dbReference type="CDD" id="cd00603">
    <property type="entry name" value="IPT_PCSR"/>
    <property type="match status" value="1"/>
</dbReference>
<dbReference type="Pfam" id="PF15469">
    <property type="entry name" value="Sec5"/>
    <property type="match status" value="1"/>
</dbReference>
<protein>
    <recommendedName>
        <fullName evidence="3 7">Exocyst complex component 2</fullName>
    </recommendedName>
</protein>
<dbReference type="EMBL" id="KZ308402">
    <property type="protein sequence ID" value="KAG8228948.1"/>
    <property type="molecule type" value="Genomic_DNA"/>
</dbReference>
<dbReference type="Pfam" id="PF01833">
    <property type="entry name" value="TIG"/>
    <property type="match status" value="1"/>
</dbReference>
<evidence type="ECO:0000256" key="5">
    <source>
        <dbReference type="ARBA" id="ARBA00022483"/>
    </source>
</evidence>
<proteinExistence type="inferred from homology"/>
<dbReference type="GO" id="GO:0006887">
    <property type="term" value="P:exocytosis"/>
    <property type="evidence" value="ECO:0007669"/>
    <property type="project" value="UniProtKB-KW"/>
</dbReference>
<dbReference type="InterPro" id="IPR039481">
    <property type="entry name" value="EXOC2/Sec5_N_dom"/>
</dbReference>
<dbReference type="InterPro" id="IPR002909">
    <property type="entry name" value="IPT_dom"/>
</dbReference>
<dbReference type="InterPro" id="IPR029175">
    <property type="entry name" value="EXOC2/Sec5"/>
</dbReference>
<evidence type="ECO:0000256" key="7">
    <source>
        <dbReference type="RuleBase" id="RU365069"/>
    </source>
</evidence>
<keyword evidence="6 7" id="KW-0653">Protein transport</keyword>
<dbReference type="GO" id="GO:0006893">
    <property type="term" value="P:Golgi to plasma membrane transport"/>
    <property type="evidence" value="ECO:0007669"/>
    <property type="project" value="UniProtKB-UniRule"/>
</dbReference>
<dbReference type="InterPro" id="IPR013783">
    <property type="entry name" value="Ig-like_fold"/>
</dbReference>
<dbReference type="Gene3D" id="2.60.40.10">
    <property type="entry name" value="Immunoglobulins"/>
    <property type="match status" value="1"/>
</dbReference>
<dbReference type="GO" id="GO:0048731">
    <property type="term" value="P:system development"/>
    <property type="evidence" value="ECO:0007669"/>
    <property type="project" value="UniProtKB-ARBA"/>
</dbReference>
<keyword evidence="5 7" id="KW-0268">Exocytosis</keyword>
<evidence type="ECO:0000259" key="9">
    <source>
        <dbReference type="Pfam" id="PF15469"/>
    </source>
</evidence>
<keyword evidence="11" id="KW-1185">Reference proteome</keyword>
<evidence type="ECO:0000313" key="10">
    <source>
        <dbReference type="EMBL" id="KAG8228948.1"/>
    </source>
</evidence>
<dbReference type="FunFam" id="2.60.40.10:FF:000196">
    <property type="entry name" value="Exocyst complex component 2"/>
    <property type="match status" value="1"/>
</dbReference>
<reference evidence="10" key="2">
    <citation type="submission" date="2017-10" db="EMBL/GenBank/DDBJ databases">
        <title>Ladona fulva Genome sequencing and assembly.</title>
        <authorList>
            <person name="Murali S."/>
            <person name="Richards S."/>
            <person name="Bandaranaike D."/>
            <person name="Bellair M."/>
            <person name="Blankenburg K."/>
            <person name="Chao H."/>
            <person name="Dinh H."/>
            <person name="Doddapaneni H."/>
            <person name="Dugan-Rocha S."/>
            <person name="Elkadiri S."/>
            <person name="Gnanaolivu R."/>
            <person name="Hernandez B."/>
            <person name="Skinner E."/>
            <person name="Javaid M."/>
            <person name="Lee S."/>
            <person name="Li M."/>
            <person name="Ming W."/>
            <person name="Munidasa M."/>
            <person name="Muniz J."/>
            <person name="Nguyen L."/>
            <person name="Hughes D."/>
            <person name="Osuji N."/>
            <person name="Pu L.-L."/>
            <person name="Puazo M."/>
            <person name="Qu C."/>
            <person name="Quiroz J."/>
            <person name="Raj R."/>
            <person name="Weissenberger G."/>
            <person name="Xin Y."/>
            <person name="Zou X."/>
            <person name="Han Y."/>
            <person name="Worley K."/>
            <person name="Muzny D."/>
            <person name="Gibbs R."/>
        </authorList>
    </citation>
    <scope>NUCLEOTIDE SEQUENCE</scope>
    <source>
        <strain evidence="10">Sampled in the wild</strain>
    </source>
</reference>
<dbReference type="Proteomes" id="UP000792457">
    <property type="component" value="Unassembled WGS sequence"/>
</dbReference>
<feature type="domain" description="IPT/TIG" evidence="8">
    <location>
        <begin position="5"/>
        <end position="86"/>
    </location>
</feature>
<accession>A0A8K0P1B4</accession>
<evidence type="ECO:0000259" key="8">
    <source>
        <dbReference type="Pfam" id="PF01833"/>
    </source>
</evidence>
<dbReference type="OrthoDB" id="26242at2759"/>